<reference evidence="3 4" key="1">
    <citation type="journal article" date="2011" name="J. Bacteriol.">
        <title>Genome sequence of 'Pedosphaera parvula' Ellin514, an aerobic Verrucomicrobial isolate from pasture soil.</title>
        <authorList>
            <person name="Kant R."/>
            <person name="van Passel M.W."/>
            <person name="Sangwan P."/>
            <person name="Palva A."/>
            <person name="Lucas S."/>
            <person name="Copeland A."/>
            <person name="Lapidus A."/>
            <person name="Glavina Del Rio T."/>
            <person name="Dalin E."/>
            <person name="Tice H."/>
            <person name="Bruce D."/>
            <person name="Goodwin L."/>
            <person name="Pitluck S."/>
            <person name="Chertkov O."/>
            <person name="Larimer F.W."/>
            <person name="Land M.L."/>
            <person name="Hauser L."/>
            <person name="Brettin T.S."/>
            <person name="Detter J.C."/>
            <person name="Han S."/>
            <person name="de Vos W.M."/>
            <person name="Janssen P.H."/>
            <person name="Smidt H."/>
        </authorList>
    </citation>
    <scope>NUCLEOTIDE SEQUENCE [LARGE SCALE GENOMIC DNA]</scope>
    <source>
        <strain evidence="3 4">Ellin514</strain>
    </source>
</reference>
<evidence type="ECO:0000256" key="1">
    <source>
        <dbReference type="PROSITE-ProRule" id="PRU00169"/>
    </source>
</evidence>
<dbReference type="RefSeq" id="WP_007413442.1">
    <property type="nucleotide sequence ID" value="NZ_ABOX02000004.1"/>
</dbReference>
<evidence type="ECO:0000313" key="3">
    <source>
        <dbReference type="EMBL" id="EEF62562.1"/>
    </source>
</evidence>
<keyword evidence="4" id="KW-1185">Reference proteome</keyword>
<dbReference type="GO" id="GO:0000160">
    <property type="term" value="P:phosphorelay signal transduction system"/>
    <property type="evidence" value="ECO:0007669"/>
    <property type="project" value="InterPro"/>
</dbReference>
<accession>B9XC94</accession>
<evidence type="ECO:0000259" key="2">
    <source>
        <dbReference type="PROSITE" id="PS50110"/>
    </source>
</evidence>
<dbReference type="PANTHER" id="PTHR44520:SF1">
    <property type="entry name" value="TWO-COMPONENT SYSTEM REGULATORY PROTEIN"/>
    <property type="match status" value="1"/>
</dbReference>
<dbReference type="SMART" id="SM00448">
    <property type="entry name" value="REC"/>
    <property type="match status" value="1"/>
</dbReference>
<dbReference type="SUPFAM" id="SSF52172">
    <property type="entry name" value="CheY-like"/>
    <property type="match status" value="1"/>
</dbReference>
<feature type="modified residue" description="4-aspartylphosphate" evidence="1">
    <location>
        <position position="111"/>
    </location>
</feature>
<dbReference type="PANTHER" id="PTHR44520">
    <property type="entry name" value="RESPONSE REGULATOR RCP1-RELATED"/>
    <property type="match status" value="1"/>
</dbReference>
<dbReference type="InterPro" id="IPR001789">
    <property type="entry name" value="Sig_transdc_resp-reg_receiver"/>
</dbReference>
<dbReference type="Proteomes" id="UP000003688">
    <property type="component" value="Unassembled WGS sequence"/>
</dbReference>
<protein>
    <submittedName>
        <fullName evidence="3">Response regulator receiver protein</fullName>
    </submittedName>
</protein>
<dbReference type="STRING" id="320771.Cflav_PD5197"/>
<name>B9XC94_PEDPL</name>
<dbReference type="EMBL" id="ABOX02000004">
    <property type="protein sequence ID" value="EEF62562.1"/>
    <property type="molecule type" value="Genomic_DNA"/>
</dbReference>
<dbReference type="CDD" id="cd17557">
    <property type="entry name" value="REC_Rcp-like"/>
    <property type="match status" value="1"/>
</dbReference>
<dbReference type="AlphaFoldDB" id="B9XC94"/>
<dbReference type="Pfam" id="PF00072">
    <property type="entry name" value="Response_reg"/>
    <property type="match status" value="1"/>
</dbReference>
<organism evidence="3 4">
    <name type="scientific">Pedosphaera parvula (strain Ellin514)</name>
    <dbReference type="NCBI Taxonomy" id="320771"/>
    <lineage>
        <taxon>Bacteria</taxon>
        <taxon>Pseudomonadati</taxon>
        <taxon>Verrucomicrobiota</taxon>
        <taxon>Pedosphaerae</taxon>
        <taxon>Pedosphaerales</taxon>
        <taxon>Pedosphaeraceae</taxon>
        <taxon>Pedosphaera</taxon>
    </lineage>
</organism>
<keyword evidence="1" id="KW-0597">Phosphoprotein</keyword>
<dbReference type="Gene3D" id="3.40.50.2300">
    <property type="match status" value="1"/>
</dbReference>
<evidence type="ECO:0000313" key="4">
    <source>
        <dbReference type="Proteomes" id="UP000003688"/>
    </source>
</evidence>
<dbReference type="InterPro" id="IPR052893">
    <property type="entry name" value="TCS_response_regulator"/>
</dbReference>
<comment type="caution">
    <text evidence="3">The sequence shown here is derived from an EMBL/GenBank/DDBJ whole genome shotgun (WGS) entry which is preliminary data.</text>
</comment>
<proteinExistence type="predicted"/>
<dbReference type="PROSITE" id="PS50110">
    <property type="entry name" value="RESPONSE_REGULATORY"/>
    <property type="match status" value="1"/>
</dbReference>
<sequence length="194" mass="22530">MDPRQVGWWLGDAGYIWFEQPAGIPEEKFIFRKQQFTQATENGMENEPFTILVVEDNAEEVILLQRAFKKTGMDIAVHFVVNGEEAIDYLSGADRFNDRITYPEPDLVVMDLKMPRKGGFEVLEWFRNLQEGALIPVIVLTSSDRESDIQRAYSLGANSYFIKPTSFEEFRDMIKVVYDYWALARRPKPLVVRH</sequence>
<feature type="domain" description="Response regulatory" evidence="2">
    <location>
        <begin position="50"/>
        <end position="178"/>
    </location>
</feature>
<dbReference type="OrthoDB" id="9797769at2"/>
<gene>
    <name evidence="3" type="ORF">Cflav_PD5197</name>
</gene>
<dbReference type="InterPro" id="IPR011006">
    <property type="entry name" value="CheY-like_superfamily"/>
</dbReference>